<dbReference type="InterPro" id="IPR003616">
    <property type="entry name" value="Post-SET_dom"/>
</dbReference>
<feature type="region of interest" description="Disordered" evidence="8">
    <location>
        <begin position="1"/>
        <end position="110"/>
    </location>
</feature>
<sequence length="559" mass="62309">MLIDLTLDSEPEELSKTTSTSATALSHRLAHRALNHVAQSVPAKRRNSEIREAPSARAHSSFAERSHVSEPEHRESEQRVFSQPELARPRSRRSVSSQENTANNNNYAVDRRYSSHHFRAVNNSHTTHSPTSVNSLNATPHSTAPEIIVRAPPTPRQAKHETSGSSSSSSTKNGYSSSVTPLHTALSEVYYPTDAHQKKAMKGAYPKAKKVQRSEIPLQIGKPGPLLTKPPNVRQQTRQTMKRKLAGIKGPKVTYDQNAEHLLADFIMNFEFVNTNPLRRGVVPVSEEFNAGCTCVGFCNPALCLCLSKEEGETNASIIPYQGAADDARMMVLRSEFLTRKAMIFECSDRCGCNQGCWNRVVQNGRTVRLDIFHTGDRGFGLRSPDRIRAGQFIDCYLGEIITTAAADLREANTSAHSASYLFSLDFLSGQYEDEDEDEYDDDDDDDNDDNDDDNEASKCKYVVDGRNFGGPTRFINHSCNPNCRMIPVSRNHADRDLYDLAFFAVRDIPPYTELTFDYNPGCEGVKDSKIDPNAVRCLCGEANCRGQLWPNQRKKGVK</sequence>
<evidence type="ECO:0000256" key="2">
    <source>
        <dbReference type="ARBA" id="ARBA00022454"/>
    </source>
</evidence>
<keyword evidence="3" id="KW-0489">Methyltransferase</keyword>
<dbReference type="RefSeq" id="XP_025549657.1">
    <property type="nucleotide sequence ID" value="XM_025697132.1"/>
</dbReference>
<dbReference type="STRING" id="1450537.A0A395HSV6"/>
<evidence type="ECO:0000259" key="10">
    <source>
        <dbReference type="PROSITE" id="PS50867"/>
    </source>
</evidence>
<evidence type="ECO:0000256" key="3">
    <source>
        <dbReference type="ARBA" id="ARBA00022603"/>
    </source>
</evidence>
<feature type="compositionally biased region" description="Acidic residues" evidence="8">
    <location>
        <begin position="434"/>
        <end position="455"/>
    </location>
</feature>
<evidence type="ECO:0000259" key="9">
    <source>
        <dbReference type="PROSITE" id="PS50280"/>
    </source>
</evidence>
<accession>A0A395HSV6</accession>
<feature type="compositionally biased region" description="Basic and acidic residues" evidence="8">
    <location>
        <begin position="62"/>
        <end position="78"/>
    </location>
</feature>
<dbReference type="Proteomes" id="UP000248961">
    <property type="component" value="Unassembled WGS sequence"/>
</dbReference>
<feature type="domain" description="Post-SET" evidence="11">
    <location>
        <begin position="534"/>
        <end position="550"/>
    </location>
</feature>
<organism evidence="12 13">
    <name type="scientific">Aspergillus homomorphus (strain CBS 101889)</name>
    <dbReference type="NCBI Taxonomy" id="1450537"/>
    <lineage>
        <taxon>Eukaryota</taxon>
        <taxon>Fungi</taxon>
        <taxon>Dikarya</taxon>
        <taxon>Ascomycota</taxon>
        <taxon>Pezizomycotina</taxon>
        <taxon>Eurotiomycetes</taxon>
        <taxon>Eurotiomycetidae</taxon>
        <taxon>Eurotiales</taxon>
        <taxon>Aspergillaceae</taxon>
        <taxon>Aspergillus</taxon>
        <taxon>Aspergillus subgen. Circumdati</taxon>
    </lineage>
</organism>
<dbReference type="InterPro" id="IPR007728">
    <property type="entry name" value="Pre-SET_dom"/>
</dbReference>
<dbReference type="AlphaFoldDB" id="A0A395HSV6"/>
<dbReference type="Pfam" id="PF00856">
    <property type="entry name" value="SET"/>
    <property type="match status" value="1"/>
</dbReference>
<keyword evidence="6" id="KW-0479">Metal-binding</keyword>
<evidence type="ECO:0000313" key="12">
    <source>
        <dbReference type="EMBL" id="RAL10503.1"/>
    </source>
</evidence>
<comment type="subcellular location">
    <subcellularLocation>
        <location evidence="1">Chromosome</location>
    </subcellularLocation>
</comment>
<dbReference type="PROSITE" id="PS50280">
    <property type="entry name" value="SET"/>
    <property type="match status" value="1"/>
</dbReference>
<dbReference type="Gene3D" id="2.170.270.10">
    <property type="entry name" value="SET domain"/>
    <property type="match status" value="1"/>
</dbReference>
<feature type="compositionally biased region" description="Polar residues" evidence="8">
    <location>
        <begin position="94"/>
        <end position="107"/>
    </location>
</feature>
<dbReference type="PANTHER" id="PTHR46223:SF3">
    <property type="entry name" value="HISTONE-LYSINE N-METHYLTRANSFERASE SET-23"/>
    <property type="match status" value="1"/>
</dbReference>
<dbReference type="GO" id="GO:0005694">
    <property type="term" value="C:chromosome"/>
    <property type="evidence" value="ECO:0007669"/>
    <property type="project" value="UniProtKB-SubCell"/>
</dbReference>
<evidence type="ECO:0000256" key="4">
    <source>
        <dbReference type="ARBA" id="ARBA00022679"/>
    </source>
</evidence>
<feature type="domain" description="SET" evidence="9">
    <location>
        <begin position="368"/>
        <end position="520"/>
    </location>
</feature>
<protein>
    <submittedName>
        <fullName evidence="12">SET domain-containing protein</fullName>
    </submittedName>
</protein>
<dbReference type="PROSITE" id="PS50867">
    <property type="entry name" value="PRE_SET"/>
    <property type="match status" value="1"/>
</dbReference>
<name>A0A395HSV6_ASPHC</name>
<evidence type="ECO:0000256" key="5">
    <source>
        <dbReference type="ARBA" id="ARBA00022691"/>
    </source>
</evidence>
<reference evidence="12 13" key="1">
    <citation type="submission" date="2018-02" db="EMBL/GenBank/DDBJ databases">
        <title>The genomes of Aspergillus section Nigri reveals drivers in fungal speciation.</title>
        <authorList>
            <consortium name="DOE Joint Genome Institute"/>
            <person name="Vesth T.C."/>
            <person name="Nybo J."/>
            <person name="Theobald S."/>
            <person name="Brandl J."/>
            <person name="Frisvad J.C."/>
            <person name="Nielsen K.F."/>
            <person name="Lyhne E.K."/>
            <person name="Kogle M.E."/>
            <person name="Kuo A."/>
            <person name="Riley R."/>
            <person name="Clum A."/>
            <person name="Nolan M."/>
            <person name="Lipzen A."/>
            <person name="Salamov A."/>
            <person name="Henrissat B."/>
            <person name="Wiebenga A."/>
            <person name="De vries R.P."/>
            <person name="Grigoriev I.V."/>
            <person name="Mortensen U.H."/>
            <person name="Andersen M.R."/>
            <person name="Baker S.E."/>
        </authorList>
    </citation>
    <scope>NUCLEOTIDE SEQUENCE [LARGE SCALE GENOMIC DNA]</scope>
    <source>
        <strain evidence="12 13">CBS 101889</strain>
    </source>
</reference>
<evidence type="ECO:0000256" key="1">
    <source>
        <dbReference type="ARBA" id="ARBA00004286"/>
    </source>
</evidence>
<evidence type="ECO:0000256" key="7">
    <source>
        <dbReference type="ARBA" id="ARBA00022833"/>
    </source>
</evidence>
<dbReference type="InterPro" id="IPR001214">
    <property type="entry name" value="SET_dom"/>
</dbReference>
<feature type="region of interest" description="Disordered" evidence="8">
    <location>
        <begin position="151"/>
        <end position="179"/>
    </location>
</feature>
<dbReference type="PANTHER" id="PTHR46223">
    <property type="entry name" value="HISTONE-LYSINE N-METHYLTRANSFERASE SUV39H"/>
    <property type="match status" value="1"/>
</dbReference>
<dbReference type="GO" id="GO:0042054">
    <property type="term" value="F:histone methyltransferase activity"/>
    <property type="evidence" value="ECO:0007669"/>
    <property type="project" value="InterPro"/>
</dbReference>
<evidence type="ECO:0000313" key="13">
    <source>
        <dbReference type="Proteomes" id="UP000248961"/>
    </source>
</evidence>
<dbReference type="PROSITE" id="PS50868">
    <property type="entry name" value="POST_SET"/>
    <property type="match status" value="1"/>
</dbReference>
<feature type="region of interest" description="Disordered" evidence="8">
    <location>
        <begin position="434"/>
        <end position="457"/>
    </location>
</feature>
<dbReference type="InterPro" id="IPR050973">
    <property type="entry name" value="H3K9_Histone-Lys_N-MTase"/>
</dbReference>
<feature type="compositionally biased region" description="Low complexity" evidence="8">
    <location>
        <begin position="16"/>
        <end position="26"/>
    </location>
</feature>
<evidence type="ECO:0000256" key="8">
    <source>
        <dbReference type="SAM" id="MobiDB-lite"/>
    </source>
</evidence>
<keyword evidence="5" id="KW-0949">S-adenosyl-L-methionine</keyword>
<dbReference type="OrthoDB" id="308383at2759"/>
<dbReference type="Pfam" id="PF05033">
    <property type="entry name" value="Pre-SET"/>
    <property type="match status" value="1"/>
</dbReference>
<dbReference type="GeneID" id="37201421"/>
<gene>
    <name evidence="12" type="ORF">BO97DRAFT_426510</name>
</gene>
<feature type="compositionally biased region" description="Low complexity" evidence="8">
    <location>
        <begin position="163"/>
        <end position="178"/>
    </location>
</feature>
<dbReference type="SMART" id="SM00317">
    <property type="entry name" value="SET"/>
    <property type="match status" value="1"/>
</dbReference>
<dbReference type="GO" id="GO:0008270">
    <property type="term" value="F:zinc ion binding"/>
    <property type="evidence" value="ECO:0007669"/>
    <property type="project" value="InterPro"/>
</dbReference>
<feature type="domain" description="Pre-SET" evidence="10">
    <location>
        <begin position="291"/>
        <end position="365"/>
    </location>
</feature>
<keyword evidence="2" id="KW-0158">Chromosome</keyword>
<proteinExistence type="predicted"/>
<dbReference type="VEuPathDB" id="FungiDB:BO97DRAFT_426510"/>
<dbReference type="GO" id="GO:0005634">
    <property type="term" value="C:nucleus"/>
    <property type="evidence" value="ECO:0007669"/>
    <property type="project" value="InterPro"/>
</dbReference>
<keyword evidence="13" id="KW-1185">Reference proteome</keyword>
<keyword evidence="4" id="KW-0808">Transferase</keyword>
<dbReference type="InterPro" id="IPR046341">
    <property type="entry name" value="SET_dom_sf"/>
</dbReference>
<dbReference type="EMBL" id="KZ824295">
    <property type="protein sequence ID" value="RAL10503.1"/>
    <property type="molecule type" value="Genomic_DNA"/>
</dbReference>
<keyword evidence="7" id="KW-0862">Zinc</keyword>
<dbReference type="SUPFAM" id="SSF82199">
    <property type="entry name" value="SET domain"/>
    <property type="match status" value="1"/>
</dbReference>
<dbReference type="GO" id="GO:0032259">
    <property type="term" value="P:methylation"/>
    <property type="evidence" value="ECO:0007669"/>
    <property type="project" value="UniProtKB-KW"/>
</dbReference>
<evidence type="ECO:0000256" key="6">
    <source>
        <dbReference type="ARBA" id="ARBA00022723"/>
    </source>
</evidence>
<evidence type="ECO:0000259" key="11">
    <source>
        <dbReference type="PROSITE" id="PS50868"/>
    </source>
</evidence>